<evidence type="ECO:0000313" key="8">
    <source>
        <dbReference type="Proteomes" id="UP001168167"/>
    </source>
</evidence>
<keyword evidence="2 5" id="KW-0689">Ribosomal protein</keyword>
<proteinExistence type="inferred from homology"/>
<dbReference type="PROSITE" id="PS01015">
    <property type="entry name" value="RIBOSOMAL_L19"/>
    <property type="match status" value="1"/>
</dbReference>
<dbReference type="Proteomes" id="UP001168167">
    <property type="component" value="Unassembled WGS sequence"/>
</dbReference>
<dbReference type="PRINTS" id="PR00061">
    <property type="entry name" value="RIBOSOMALL19"/>
</dbReference>
<sequence length="126" mass="14566">MNNIIEQLNQEELTRLNKTIPSFFSGDVVSVRTHVVDGSTRRIQAFEGMVIARRNRGINESFIVRRTSSGEAMERTFQTYSPLIESIQIVRHGDVRRSKLYYLRERSGKSARIREKLGAKKAQKPR</sequence>
<comment type="caution">
    <text evidence="7">The sequence shown here is derived from an EMBL/GenBank/DDBJ whole genome shotgun (WGS) entry which is preliminary data.</text>
</comment>
<dbReference type="Gene3D" id="2.30.30.790">
    <property type="match status" value="1"/>
</dbReference>
<dbReference type="EMBL" id="JANQAO010000001">
    <property type="protein sequence ID" value="MDM5147186.1"/>
    <property type="molecule type" value="Genomic_DNA"/>
</dbReference>
<dbReference type="GO" id="GO:0005840">
    <property type="term" value="C:ribosome"/>
    <property type="evidence" value="ECO:0007669"/>
    <property type="project" value="UniProtKB-KW"/>
</dbReference>
<evidence type="ECO:0000256" key="1">
    <source>
        <dbReference type="ARBA" id="ARBA00005781"/>
    </source>
</evidence>
<reference evidence="7" key="2">
    <citation type="journal article" date="2023" name="Microbiome">
        <title>Synthase-selected sorting approach identifies a beta-lactone synthase in a nudibranch symbiotic bacterium.</title>
        <authorList>
            <person name="Dzunkova M."/>
            <person name="La Clair J.J."/>
            <person name="Tyml T."/>
            <person name="Doud D."/>
            <person name="Schulz F."/>
            <person name="Piquer-Esteban S."/>
            <person name="Porcel Sanchis D."/>
            <person name="Osborn A."/>
            <person name="Robinson D."/>
            <person name="Louie K.B."/>
            <person name="Bowen B.P."/>
            <person name="Bowers R.M."/>
            <person name="Lee J."/>
            <person name="Arnau V."/>
            <person name="Diaz-Villanueva W."/>
            <person name="Stepanauskas R."/>
            <person name="Gosliner T."/>
            <person name="Date S.V."/>
            <person name="Northen T.R."/>
            <person name="Cheng J.F."/>
            <person name="Burkart M.D."/>
            <person name="Woyke T."/>
        </authorList>
    </citation>
    <scope>NUCLEOTIDE SEQUENCE</scope>
    <source>
        <strain evidence="7">Df01</strain>
    </source>
</reference>
<reference evidence="7" key="1">
    <citation type="submission" date="2022-08" db="EMBL/GenBank/DDBJ databases">
        <authorList>
            <person name="Dzunkova M."/>
            <person name="La Clair J."/>
            <person name="Tyml T."/>
            <person name="Doud D."/>
            <person name="Schulz F."/>
            <person name="Piquer S."/>
            <person name="Porcel Sanchis D."/>
            <person name="Osborn A."/>
            <person name="Robinson D."/>
            <person name="Louie K.B."/>
            <person name="Bowen B.P."/>
            <person name="Bowers R."/>
            <person name="Lee J."/>
            <person name="Arnau Llombart V."/>
            <person name="Diaz Villanueva W."/>
            <person name="Gosliner T."/>
            <person name="Northen T."/>
            <person name="Cheng J.-F."/>
            <person name="Burkart M.D."/>
            <person name="Woyke T."/>
        </authorList>
    </citation>
    <scope>NUCLEOTIDE SEQUENCE</scope>
    <source>
        <strain evidence="7">Df01</strain>
    </source>
</reference>
<evidence type="ECO:0000256" key="6">
    <source>
        <dbReference type="RuleBase" id="RU000559"/>
    </source>
</evidence>
<evidence type="ECO:0000256" key="2">
    <source>
        <dbReference type="ARBA" id="ARBA00022980"/>
    </source>
</evidence>
<evidence type="ECO:0000256" key="4">
    <source>
        <dbReference type="ARBA" id="ARBA00035171"/>
    </source>
</evidence>
<keyword evidence="3 5" id="KW-0687">Ribonucleoprotein</keyword>
<dbReference type="PANTHER" id="PTHR15680">
    <property type="entry name" value="RIBOSOMAL PROTEIN L19"/>
    <property type="match status" value="1"/>
</dbReference>
<comment type="function">
    <text evidence="5 6">This protein is located at the 30S-50S ribosomal subunit interface and may play a role in the structure and function of the aminoacyl-tRNA binding site.</text>
</comment>
<dbReference type="InterPro" id="IPR038657">
    <property type="entry name" value="Ribosomal_bL19_sf"/>
</dbReference>
<dbReference type="InterPro" id="IPR001857">
    <property type="entry name" value="Ribosomal_bL19"/>
</dbReference>
<evidence type="ECO:0000313" key="7">
    <source>
        <dbReference type="EMBL" id="MDM5147186.1"/>
    </source>
</evidence>
<dbReference type="PANTHER" id="PTHR15680:SF9">
    <property type="entry name" value="LARGE RIBOSOMAL SUBUNIT PROTEIN BL19M"/>
    <property type="match status" value="1"/>
</dbReference>
<keyword evidence="8" id="KW-1185">Reference proteome</keyword>
<dbReference type="PIRSF" id="PIRSF002191">
    <property type="entry name" value="Ribosomal_L19"/>
    <property type="match status" value="1"/>
</dbReference>
<accession>A0ABT7QKE6</accession>
<dbReference type="InterPro" id="IPR018257">
    <property type="entry name" value="Ribosomal_bL19_CS"/>
</dbReference>
<evidence type="ECO:0000256" key="3">
    <source>
        <dbReference type="ARBA" id="ARBA00023274"/>
    </source>
</evidence>
<protein>
    <recommendedName>
        <fullName evidence="4 5">Large ribosomal subunit protein bL19</fullName>
    </recommendedName>
</protein>
<gene>
    <name evidence="5 7" type="primary">rplS</name>
    <name evidence="7" type="ORF">NQX30_02185</name>
</gene>
<dbReference type="InterPro" id="IPR008991">
    <property type="entry name" value="Translation_prot_SH3-like_sf"/>
</dbReference>
<dbReference type="NCBIfam" id="TIGR01024">
    <property type="entry name" value="rplS_bact"/>
    <property type="match status" value="1"/>
</dbReference>
<name>A0ABT7QKE6_9GAMM</name>
<dbReference type="SUPFAM" id="SSF50104">
    <property type="entry name" value="Translation proteins SH3-like domain"/>
    <property type="match status" value="1"/>
</dbReference>
<evidence type="ECO:0000256" key="5">
    <source>
        <dbReference type="HAMAP-Rule" id="MF_00402"/>
    </source>
</evidence>
<comment type="similarity">
    <text evidence="1 5 6">Belongs to the bacterial ribosomal protein bL19 family.</text>
</comment>
<organism evidence="7 8">
    <name type="scientific">Candidatus Doriopsillibacter californiensis</name>
    <dbReference type="NCBI Taxonomy" id="2970740"/>
    <lineage>
        <taxon>Bacteria</taxon>
        <taxon>Pseudomonadati</taxon>
        <taxon>Pseudomonadota</taxon>
        <taxon>Gammaproteobacteria</taxon>
        <taxon>Candidatus Tethybacterales</taxon>
        <taxon>Candidatus Persebacteraceae</taxon>
        <taxon>Candidatus Doriopsillibacter</taxon>
    </lineage>
</organism>
<dbReference type="Pfam" id="PF01245">
    <property type="entry name" value="Ribosomal_L19"/>
    <property type="match status" value="1"/>
</dbReference>
<dbReference type="HAMAP" id="MF_00402">
    <property type="entry name" value="Ribosomal_bL19"/>
    <property type="match status" value="1"/>
</dbReference>